<organism evidence="4 5">
    <name type="scientific">Paenibacillus xylanexedens</name>
    <dbReference type="NCBI Taxonomy" id="528191"/>
    <lineage>
        <taxon>Bacteria</taxon>
        <taxon>Bacillati</taxon>
        <taxon>Bacillota</taxon>
        <taxon>Bacilli</taxon>
        <taxon>Bacillales</taxon>
        <taxon>Paenibacillaceae</taxon>
        <taxon>Paenibacillus</taxon>
    </lineage>
</organism>
<evidence type="ECO:0000259" key="3">
    <source>
        <dbReference type="PROSITE" id="PS50977"/>
    </source>
</evidence>
<accession>A0ABS4RNY8</accession>
<feature type="domain" description="HTH tetR-type" evidence="3">
    <location>
        <begin position="4"/>
        <end position="64"/>
    </location>
</feature>
<keyword evidence="5" id="KW-1185">Reference proteome</keyword>
<name>A0ABS4RNY8_PAEXY</name>
<dbReference type="GeneID" id="32217200"/>
<dbReference type="InterPro" id="IPR009057">
    <property type="entry name" value="Homeodomain-like_sf"/>
</dbReference>
<dbReference type="InterPro" id="IPR032551">
    <property type="entry name" value="BscR_C"/>
</dbReference>
<dbReference type="InterPro" id="IPR023772">
    <property type="entry name" value="DNA-bd_HTH_TetR-type_CS"/>
</dbReference>
<dbReference type="PROSITE" id="PS50977">
    <property type="entry name" value="HTH_TETR_2"/>
    <property type="match status" value="1"/>
</dbReference>
<dbReference type="Pfam" id="PF16295">
    <property type="entry name" value="TetR_C_10"/>
    <property type="match status" value="1"/>
</dbReference>
<keyword evidence="1 2" id="KW-0238">DNA-binding</keyword>
<evidence type="ECO:0000313" key="5">
    <source>
        <dbReference type="Proteomes" id="UP000810207"/>
    </source>
</evidence>
<dbReference type="PROSITE" id="PS01081">
    <property type="entry name" value="HTH_TETR_1"/>
    <property type="match status" value="1"/>
</dbReference>
<comment type="caution">
    <text evidence="4">The sequence shown here is derived from an EMBL/GenBank/DDBJ whole genome shotgun (WGS) entry which is preliminary data.</text>
</comment>
<sequence>MAKSSKKDDIFAAALTLFAQRGFDATTMPMIADSAQVGAGTIYRYFTNKEVLLNELFQKSIREFLDALKQGFPNEPIPVRDQFHHIFRGLFKFAESDPDRLKFINSTGNALHFHDESKESVNEFMGFLNECIHKGQQQGAILILPTEALMNIVYGAFIHLFEHFNKGLLEATPELMNQLEECLWNAIRVH</sequence>
<dbReference type="PANTHER" id="PTHR30055:SF207">
    <property type="entry name" value="HTH-TYPE TRANSCRIPTIONAL REPRESSOR FATR"/>
    <property type="match status" value="1"/>
</dbReference>
<evidence type="ECO:0000313" key="4">
    <source>
        <dbReference type="EMBL" id="MBP2244615.1"/>
    </source>
</evidence>
<dbReference type="SUPFAM" id="SSF48498">
    <property type="entry name" value="Tetracyclin repressor-like, C-terminal domain"/>
    <property type="match status" value="1"/>
</dbReference>
<dbReference type="SUPFAM" id="SSF46689">
    <property type="entry name" value="Homeodomain-like"/>
    <property type="match status" value="1"/>
</dbReference>
<dbReference type="PANTHER" id="PTHR30055">
    <property type="entry name" value="HTH-TYPE TRANSCRIPTIONAL REGULATOR RUTR"/>
    <property type="match status" value="1"/>
</dbReference>
<dbReference type="RefSeq" id="WP_017688759.1">
    <property type="nucleotide sequence ID" value="NZ_CBCSLC010000019.1"/>
</dbReference>
<dbReference type="InterPro" id="IPR050109">
    <property type="entry name" value="HTH-type_TetR-like_transc_reg"/>
</dbReference>
<evidence type="ECO:0000256" key="1">
    <source>
        <dbReference type="ARBA" id="ARBA00023125"/>
    </source>
</evidence>
<dbReference type="Proteomes" id="UP000810207">
    <property type="component" value="Unassembled WGS sequence"/>
</dbReference>
<evidence type="ECO:0000256" key="2">
    <source>
        <dbReference type="PROSITE-ProRule" id="PRU00335"/>
    </source>
</evidence>
<feature type="DNA-binding region" description="H-T-H motif" evidence="2">
    <location>
        <begin position="27"/>
        <end position="46"/>
    </location>
</feature>
<proteinExistence type="predicted"/>
<dbReference type="InterPro" id="IPR036271">
    <property type="entry name" value="Tet_transcr_reg_TetR-rel_C_sf"/>
</dbReference>
<dbReference type="PRINTS" id="PR00455">
    <property type="entry name" value="HTHTETR"/>
</dbReference>
<dbReference type="Gene3D" id="1.10.357.10">
    <property type="entry name" value="Tetracycline Repressor, domain 2"/>
    <property type="match status" value="1"/>
</dbReference>
<dbReference type="InterPro" id="IPR001647">
    <property type="entry name" value="HTH_TetR"/>
</dbReference>
<dbReference type="EMBL" id="JAGIKV010000003">
    <property type="protein sequence ID" value="MBP2244615.1"/>
    <property type="molecule type" value="Genomic_DNA"/>
</dbReference>
<dbReference type="Pfam" id="PF00440">
    <property type="entry name" value="TetR_N"/>
    <property type="match status" value="1"/>
</dbReference>
<protein>
    <submittedName>
        <fullName evidence="4">AcrR family transcriptional regulator</fullName>
    </submittedName>
</protein>
<gene>
    <name evidence="4" type="ORF">J2Z28_001228</name>
</gene>
<reference evidence="4 5" key="1">
    <citation type="submission" date="2021-03" db="EMBL/GenBank/DDBJ databases">
        <title>Genomic Encyclopedia of Type Strains, Phase IV (KMG-IV): sequencing the most valuable type-strain genomes for metagenomic binning, comparative biology and taxonomic classification.</title>
        <authorList>
            <person name="Goeker M."/>
        </authorList>
    </citation>
    <scope>NUCLEOTIDE SEQUENCE [LARGE SCALE GENOMIC DNA]</scope>
    <source>
        <strain evidence="4 5">DSM 21292</strain>
    </source>
</reference>